<proteinExistence type="predicted"/>
<dbReference type="InterPro" id="IPR027843">
    <property type="entry name" value="DUF4440"/>
</dbReference>
<dbReference type="HOGENOM" id="CLU_1843638_0_0_11"/>
<evidence type="ECO:0000259" key="1">
    <source>
        <dbReference type="Pfam" id="PF14534"/>
    </source>
</evidence>
<evidence type="ECO:0000313" key="3">
    <source>
        <dbReference type="Proteomes" id="UP000025229"/>
    </source>
</evidence>
<keyword evidence="2" id="KW-0413">Isomerase</keyword>
<sequence length="139" mass="15557">MNRLDLYGGGRMTEESMRPTPRSAIVAWWQAMQEKDVDAIERMTLDDYISSEGPGGRTLGKHEFMEEARLFLGAAEIEDWSVSGLEVRTHGDVAVCSYVWDEQGSQGSEEFDFGGVATDVLVFEGGRWRHQAHHVSTFG</sequence>
<organism evidence="2 3">
    <name type="scientific">Rubrobacter radiotolerans</name>
    <name type="common">Arthrobacter radiotolerans</name>
    <dbReference type="NCBI Taxonomy" id="42256"/>
    <lineage>
        <taxon>Bacteria</taxon>
        <taxon>Bacillati</taxon>
        <taxon>Actinomycetota</taxon>
        <taxon>Rubrobacteria</taxon>
        <taxon>Rubrobacterales</taxon>
        <taxon>Rubrobacteraceae</taxon>
        <taxon>Rubrobacter</taxon>
    </lineage>
</organism>
<dbReference type="SUPFAM" id="SSF54427">
    <property type="entry name" value="NTF2-like"/>
    <property type="match status" value="1"/>
</dbReference>
<geneLocation type="plasmid" evidence="2">
    <name>1</name>
</geneLocation>
<dbReference type="AlphaFoldDB" id="A0A023X726"/>
<keyword evidence="3" id="KW-1185">Reference proteome</keyword>
<dbReference type="Pfam" id="PF14534">
    <property type="entry name" value="DUF4440"/>
    <property type="match status" value="1"/>
</dbReference>
<dbReference type="GO" id="GO:0016853">
    <property type="term" value="F:isomerase activity"/>
    <property type="evidence" value="ECO:0007669"/>
    <property type="project" value="UniProtKB-KW"/>
</dbReference>
<dbReference type="Gene3D" id="3.10.450.50">
    <property type="match status" value="1"/>
</dbReference>
<dbReference type="EMBL" id="CP007515">
    <property type="protein sequence ID" value="AHY48118.1"/>
    <property type="molecule type" value="Genomic_DNA"/>
</dbReference>
<evidence type="ECO:0000313" key="2">
    <source>
        <dbReference type="EMBL" id="AHY48118.1"/>
    </source>
</evidence>
<gene>
    <name evidence="2" type="ORF">RradSPS_2835</name>
</gene>
<dbReference type="Proteomes" id="UP000025229">
    <property type="component" value="Plasmid 1"/>
</dbReference>
<protein>
    <submittedName>
        <fullName evidence="2">Ketosteroid isomerase like protein</fullName>
    </submittedName>
</protein>
<feature type="domain" description="DUF4440" evidence="1">
    <location>
        <begin position="25"/>
        <end position="129"/>
    </location>
</feature>
<dbReference type="InterPro" id="IPR032710">
    <property type="entry name" value="NTF2-like_dom_sf"/>
</dbReference>
<keyword evidence="2" id="KW-0614">Plasmid</keyword>
<reference evidence="2 3" key="1">
    <citation type="submission" date="2014-03" db="EMBL/GenBank/DDBJ databases">
        <title>Complete genome sequence of the Radio-Resistant Rubrobacter radiotolerans RSPS-4.</title>
        <authorList>
            <person name="Egas C.C."/>
            <person name="Barroso C.C."/>
            <person name="Froufe H.J.C."/>
            <person name="Pacheco J.J."/>
            <person name="Albuquerque L.L."/>
            <person name="da Costa M.M.S."/>
        </authorList>
    </citation>
    <scope>NUCLEOTIDE SEQUENCE [LARGE SCALE GENOMIC DNA]</scope>
    <source>
        <strain evidence="2 3">RSPS-4</strain>
        <plasmid evidence="2 3">1</plasmid>
    </source>
</reference>
<dbReference type="KEGG" id="rrd:RradSPS_2835"/>
<accession>A0A023X726</accession>
<name>A0A023X726_RUBRA</name>